<evidence type="ECO:0000259" key="2">
    <source>
        <dbReference type="Pfam" id="PF13472"/>
    </source>
</evidence>
<keyword evidence="4" id="KW-1185">Reference proteome</keyword>
<gene>
    <name evidence="3 5" type="ORF">P152DRAFT_458106</name>
</gene>
<proteinExistence type="predicted"/>
<dbReference type="GO" id="GO:0006629">
    <property type="term" value="P:lipid metabolic process"/>
    <property type="evidence" value="ECO:0007669"/>
    <property type="project" value="TreeGrafter"/>
</dbReference>
<dbReference type="CDD" id="cd01823">
    <property type="entry name" value="SEST_like"/>
    <property type="match status" value="1"/>
</dbReference>
<dbReference type="InterPro" id="IPR036514">
    <property type="entry name" value="SGNH_hydro_sf"/>
</dbReference>
<dbReference type="PANTHER" id="PTHR37981">
    <property type="entry name" value="LIPASE 2"/>
    <property type="match status" value="1"/>
</dbReference>
<dbReference type="AlphaFoldDB" id="A0A6G1G4C9"/>
<dbReference type="OrthoDB" id="21678at2759"/>
<reference evidence="5" key="3">
    <citation type="submission" date="2025-04" db="UniProtKB">
        <authorList>
            <consortium name="RefSeq"/>
        </authorList>
    </citation>
    <scope>IDENTIFICATION</scope>
    <source>
        <strain evidence="5">CBS 781.70</strain>
    </source>
</reference>
<evidence type="ECO:0000256" key="1">
    <source>
        <dbReference type="SAM" id="SignalP"/>
    </source>
</evidence>
<protein>
    <submittedName>
        <fullName evidence="3 5">SGNH hydrolase</fullName>
    </submittedName>
</protein>
<dbReference type="Pfam" id="PF13472">
    <property type="entry name" value="Lipase_GDSL_2"/>
    <property type="match status" value="1"/>
</dbReference>
<organism evidence="3">
    <name type="scientific">Eremomyces bilateralis CBS 781.70</name>
    <dbReference type="NCBI Taxonomy" id="1392243"/>
    <lineage>
        <taxon>Eukaryota</taxon>
        <taxon>Fungi</taxon>
        <taxon>Dikarya</taxon>
        <taxon>Ascomycota</taxon>
        <taxon>Pezizomycotina</taxon>
        <taxon>Dothideomycetes</taxon>
        <taxon>Dothideomycetes incertae sedis</taxon>
        <taxon>Eremomycetales</taxon>
        <taxon>Eremomycetaceae</taxon>
        <taxon>Eremomyces</taxon>
    </lineage>
</organism>
<dbReference type="InterPro" id="IPR037460">
    <property type="entry name" value="SEST-like"/>
</dbReference>
<dbReference type="Proteomes" id="UP000504638">
    <property type="component" value="Unplaced"/>
</dbReference>
<reference evidence="5" key="2">
    <citation type="submission" date="2020-04" db="EMBL/GenBank/DDBJ databases">
        <authorList>
            <consortium name="NCBI Genome Project"/>
        </authorList>
    </citation>
    <scope>NUCLEOTIDE SEQUENCE</scope>
    <source>
        <strain evidence="5">CBS 781.70</strain>
    </source>
</reference>
<dbReference type="SUPFAM" id="SSF52266">
    <property type="entry name" value="SGNH hydrolase"/>
    <property type="match status" value="1"/>
</dbReference>
<evidence type="ECO:0000313" key="3">
    <source>
        <dbReference type="EMBL" id="KAF1812927.1"/>
    </source>
</evidence>
<evidence type="ECO:0000313" key="5">
    <source>
        <dbReference type="RefSeq" id="XP_033534558.1"/>
    </source>
</evidence>
<dbReference type="GO" id="GO:0016788">
    <property type="term" value="F:hydrolase activity, acting on ester bonds"/>
    <property type="evidence" value="ECO:0007669"/>
    <property type="project" value="InterPro"/>
</dbReference>
<evidence type="ECO:0000313" key="4">
    <source>
        <dbReference type="Proteomes" id="UP000504638"/>
    </source>
</evidence>
<feature type="signal peptide" evidence="1">
    <location>
        <begin position="1"/>
        <end position="24"/>
    </location>
</feature>
<keyword evidence="1" id="KW-0732">Signal</keyword>
<feature type="chain" id="PRO_5044631833" evidence="1">
    <location>
        <begin position="25"/>
        <end position="442"/>
    </location>
</feature>
<dbReference type="RefSeq" id="XP_033534558.1">
    <property type="nucleotide sequence ID" value="XM_033679379.1"/>
</dbReference>
<dbReference type="Gene3D" id="3.40.50.1110">
    <property type="entry name" value="SGNH hydrolase"/>
    <property type="match status" value="1"/>
</dbReference>
<dbReference type="EMBL" id="ML975156">
    <property type="protein sequence ID" value="KAF1812927.1"/>
    <property type="molecule type" value="Genomic_DNA"/>
</dbReference>
<sequence>MAASAWSRLPFIWLQLSVITLSLAIPDQSYESVHRVPQSNPVAPSSNPFDNSWIANWAVIGDSYAAGLGAGQRLDYGCSRYSGGYPSLIAADDRFGVNPNRTSQFLACSGKTTSDILDKQVPYAHDNLDLLLISAGGNDVLLGDVLDSCIFQWKNGDTEKCERTLDNSQSLIDHDLPNNLDKLLDAVIPKLQPEGRIYWPGYAQFFGESPFCNNVSWSVWPWMPMTEKQMLTLERRQLMNNMVAQTNLRIKEAIERANNKVNKIGKHQIPSPIAFVDWDWTSRMAEGRFCEMDVKEPDPMRNKLMFFEWNTLDDGDDPTIITRPADPVPADSFEGSIGKWALETLAEHPDWLEFGPDGTEPVNLDPNLIEVAMREREAYAETGLDGIISWFVPDSWKRVFHPRALGHRIIADMVLHTMAVDRAKWLKIQPPEPQGYARLELR</sequence>
<dbReference type="GeneID" id="54419949"/>
<feature type="domain" description="SGNH hydrolase-type esterase" evidence="2">
    <location>
        <begin position="59"/>
        <end position="257"/>
    </location>
</feature>
<dbReference type="InterPro" id="IPR013830">
    <property type="entry name" value="SGNH_hydro"/>
</dbReference>
<dbReference type="PANTHER" id="PTHR37981:SF1">
    <property type="entry name" value="SGNH HYDROLASE-TYPE ESTERASE DOMAIN-CONTAINING PROTEIN"/>
    <property type="match status" value="1"/>
</dbReference>
<name>A0A6G1G4C9_9PEZI</name>
<keyword evidence="3 5" id="KW-0378">Hydrolase</keyword>
<accession>A0A6G1G4C9</accession>
<reference evidence="3 5" key="1">
    <citation type="submission" date="2020-01" db="EMBL/GenBank/DDBJ databases">
        <authorList>
            <consortium name="DOE Joint Genome Institute"/>
            <person name="Haridas S."/>
            <person name="Albert R."/>
            <person name="Binder M."/>
            <person name="Bloem J."/>
            <person name="Labutti K."/>
            <person name="Salamov A."/>
            <person name="Andreopoulos B."/>
            <person name="Baker S.E."/>
            <person name="Barry K."/>
            <person name="Bills G."/>
            <person name="Bluhm B.H."/>
            <person name="Cannon C."/>
            <person name="Castanera R."/>
            <person name="Culley D.E."/>
            <person name="Daum C."/>
            <person name="Ezra D."/>
            <person name="Gonzalez J.B."/>
            <person name="Henrissat B."/>
            <person name="Kuo A."/>
            <person name="Liang C."/>
            <person name="Lipzen A."/>
            <person name="Lutzoni F."/>
            <person name="Magnuson J."/>
            <person name="Mondo S."/>
            <person name="Nolan M."/>
            <person name="Ohm R."/>
            <person name="Pangilinan J."/>
            <person name="Park H.-J."/>
            <person name="Ramirez L."/>
            <person name="Alfaro M."/>
            <person name="Sun H."/>
            <person name="Tritt A."/>
            <person name="Yoshinaga Y."/>
            <person name="Zwiers L.-H."/>
            <person name="Turgeon B.G."/>
            <person name="Goodwin S.B."/>
            <person name="Spatafora J.W."/>
            <person name="Crous P.W."/>
            <person name="Grigoriev I.V."/>
        </authorList>
    </citation>
    <scope>NUCLEOTIDE SEQUENCE</scope>
    <source>
        <strain evidence="3 5">CBS 781.70</strain>
    </source>
</reference>